<protein>
    <submittedName>
        <fullName evidence="1">Spore protease YyaC</fullName>
    </submittedName>
</protein>
<reference evidence="1 2" key="1">
    <citation type="submission" date="2024-09" db="EMBL/GenBank/DDBJ databases">
        <authorList>
            <person name="Sun Q."/>
            <person name="Mori K."/>
        </authorList>
    </citation>
    <scope>NUCLEOTIDE SEQUENCE [LARGE SCALE GENOMIC DNA]</scope>
    <source>
        <strain evidence="1 2">NCAIM B.02610</strain>
    </source>
</reference>
<dbReference type="NCBIfam" id="TIGR02841">
    <property type="entry name" value="spore_YyaC"/>
    <property type="match status" value="1"/>
</dbReference>
<accession>A0ABV6KE93</accession>
<dbReference type="EMBL" id="JBHLUX010000036">
    <property type="protein sequence ID" value="MFC0471569.1"/>
    <property type="molecule type" value="Genomic_DNA"/>
</dbReference>
<comment type="caution">
    <text evidence="1">The sequence shown here is derived from an EMBL/GenBank/DDBJ whole genome shotgun (WGS) entry which is preliminary data.</text>
</comment>
<dbReference type="SUPFAM" id="SSF53163">
    <property type="entry name" value="HybD-like"/>
    <property type="match status" value="1"/>
</dbReference>
<gene>
    <name evidence="1" type="primary">yyaC</name>
    <name evidence="1" type="ORF">ACFFHM_13960</name>
</gene>
<dbReference type="GO" id="GO:0008233">
    <property type="term" value="F:peptidase activity"/>
    <property type="evidence" value="ECO:0007669"/>
    <property type="project" value="UniProtKB-KW"/>
</dbReference>
<keyword evidence="1" id="KW-0378">Hydrolase</keyword>
<evidence type="ECO:0000313" key="1">
    <source>
        <dbReference type="EMBL" id="MFC0471569.1"/>
    </source>
</evidence>
<dbReference type="RefSeq" id="WP_335963672.1">
    <property type="nucleotide sequence ID" value="NZ_JAXBLX010000058.1"/>
</dbReference>
<keyword evidence="2" id="KW-1185">Reference proteome</keyword>
<dbReference type="Proteomes" id="UP001589838">
    <property type="component" value="Unassembled WGS sequence"/>
</dbReference>
<sequence>MSTNHRLFGKKNTSMRVHMEEDTAIEQLTKHLYEMTEVHVKRDLVIVCIGTDRSTGDSLGPLIGSKLESMNLKRFHIYGTLEKPVHAVNLEERIAEVKEKHSRPFILAIDACLGRMNSVGKITLAEGPVQPGAAVQKKLPSIGDIHMTGIVNVGGMMEYFVLQNTRLHTVMQMADTIAKTIGATDALLPEKQVSPSLLQSLRMKPQILLRSKNETPM</sequence>
<organism evidence="1 2">
    <name type="scientific">Halalkalibacter kiskunsagensis</name>
    <dbReference type="NCBI Taxonomy" id="1548599"/>
    <lineage>
        <taxon>Bacteria</taxon>
        <taxon>Bacillati</taxon>
        <taxon>Bacillota</taxon>
        <taxon>Bacilli</taxon>
        <taxon>Bacillales</taxon>
        <taxon>Bacillaceae</taxon>
        <taxon>Halalkalibacter</taxon>
    </lineage>
</organism>
<evidence type="ECO:0000313" key="2">
    <source>
        <dbReference type="Proteomes" id="UP001589838"/>
    </source>
</evidence>
<keyword evidence="1" id="KW-0645">Protease</keyword>
<dbReference type="Pfam" id="PF06866">
    <property type="entry name" value="DUF1256"/>
    <property type="match status" value="1"/>
</dbReference>
<proteinExistence type="predicted"/>
<dbReference type="InterPro" id="IPR009665">
    <property type="entry name" value="YyaC"/>
</dbReference>
<name>A0ABV6KE93_9BACI</name>
<dbReference type="InterPro" id="IPR023430">
    <property type="entry name" value="Pept_HybD-like_dom_sf"/>
</dbReference>
<dbReference type="GO" id="GO:0006508">
    <property type="term" value="P:proteolysis"/>
    <property type="evidence" value="ECO:0007669"/>
    <property type="project" value="UniProtKB-KW"/>
</dbReference>